<proteinExistence type="predicted"/>
<evidence type="ECO:0000313" key="3">
    <source>
        <dbReference type="Proteomes" id="UP001218188"/>
    </source>
</evidence>
<comment type="caution">
    <text evidence="2">The sequence shown here is derived from an EMBL/GenBank/DDBJ whole genome shotgun (WGS) entry which is preliminary data.</text>
</comment>
<feature type="compositionally biased region" description="Basic and acidic residues" evidence="1">
    <location>
        <begin position="216"/>
        <end position="287"/>
    </location>
</feature>
<dbReference type="Proteomes" id="UP001218188">
    <property type="component" value="Unassembled WGS sequence"/>
</dbReference>
<feature type="compositionally biased region" description="Basic and acidic residues" evidence="1">
    <location>
        <begin position="302"/>
        <end position="316"/>
    </location>
</feature>
<evidence type="ECO:0000313" key="2">
    <source>
        <dbReference type="EMBL" id="KAJ7030755.1"/>
    </source>
</evidence>
<accession>A0AAD6WZY6</accession>
<protein>
    <submittedName>
        <fullName evidence="2">Uncharacterized protein</fullName>
    </submittedName>
</protein>
<dbReference type="AlphaFoldDB" id="A0AAD6WZY6"/>
<feature type="compositionally biased region" description="Basic residues" evidence="1">
    <location>
        <begin position="132"/>
        <end position="141"/>
    </location>
</feature>
<reference evidence="2" key="1">
    <citation type="submission" date="2023-03" db="EMBL/GenBank/DDBJ databases">
        <title>Massive genome expansion in bonnet fungi (Mycena s.s.) driven by repeated elements and novel gene families across ecological guilds.</title>
        <authorList>
            <consortium name="Lawrence Berkeley National Laboratory"/>
            <person name="Harder C.B."/>
            <person name="Miyauchi S."/>
            <person name="Viragh M."/>
            <person name="Kuo A."/>
            <person name="Thoen E."/>
            <person name="Andreopoulos B."/>
            <person name="Lu D."/>
            <person name="Skrede I."/>
            <person name="Drula E."/>
            <person name="Henrissat B."/>
            <person name="Morin E."/>
            <person name="Kohler A."/>
            <person name="Barry K."/>
            <person name="LaButti K."/>
            <person name="Morin E."/>
            <person name="Salamov A."/>
            <person name="Lipzen A."/>
            <person name="Mereny Z."/>
            <person name="Hegedus B."/>
            <person name="Baldrian P."/>
            <person name="Stursova M."/>
            <person name="Weitz H."/>
            <person name="Taylor A."/>
            <person name="Grigoriev I.V."/>
            <person name="Nagy L.G."/>
            <person name="Martin F."/>
            <person name="Kauserud H."/>
        </authorList>
    </citation>
    <scope>NUCLEOTIDE SEQUENCE</scope>
    <source>
        <strain evidence="2">CBHHK200</strain>
    </source>
</reference>
<organism evidence="2 3">
    <name type="scientific">Mycena alexandri</name>
    <dbReference type="NCBI Taxonomy" id="1745969"/>
    <lineage>
        <taxon>Eukaryota</taxon>
        <taxon>Fungi</taxon>
        <taxon>Dikarya</taxon>
        <taxon>Basidiomycota</taxon>
        <taxon>Agaricomycotina</taxon>
        <taxon>Agaricomycetes</taxon>
        <taxon>Agaricomycetidae</taxon>
        <taxon>Agaricales</taxon>
        <taxon>Marasmiineae</taxon>
        <taxon>Mycenaceae</taxon>
        <taxon>Mycena</taxon>
    </lineage>
</organism>
<feature type="region of interest" description="Disordered" evidence="1">
    <location>
        <begin position="120"/>
        <end position="389"/>
    </location>
</feature>
<name>A0AAD6WZY6_9AGAR</name>
<keyword evidence="3" id="KW-1185">Reference proteome</keyword>
<feature type="compositionally biased region" description="Low complexity" evidence="1">
    <location>
        <begin position="318"/>
        <end position="328"/>
    </location>
</feature>
<dbReference type="EMBL" id="JARJCM010000088">
    <property type="protein sequence ID" value="KAJ7030755.1"/>
    <property type="molecule type" value="Genomic_DNA"/>
</dbReference>
<feature type="compositionally biased region" description="Basic and acidic residues" evidence="1">
    <location>
        <begin position="166"/>
        <end position="209"/>
    </location>
</feature>
<feature type="compositionally biased region" description="Basic and acidic residues" evidence="1">
    <location>
        <begin position="359"/>
        <end position="369"/>
    </location>
</feature>
<feature type="compositionally biased region" description="Basic and acidic residues" evidence="1">
    <location>
        <begin position="329"/>
        <end position="338"/>
    </location>
</feature>
<evidence type="ECO:0000256" key="1">
    <source>
        <dbReference type="SAM" id="MobiDB-lite"/>
    </source>
</evidence>
<sequence length="474" mass="55193">MPWAENFLDAVWKAGCRLVNYPTALADKNLIVGKSSFTLKKIPLLVFKEFMPDVLDVLKAESQDSSHPLQESIMRIVDWDEDEGEMELEDQAELSLVSDAEGQVLLRVQDSPLYQRTLAEHGTAQEKESKPKRATKKKTSVRSHSPSRSEHPPSPLQYSRSRSPSPRRDPSRSRSPSRRRDPSRSRSPSRRRDRDYDYSRYRRRDDSRSRSRRRRDRDYDYSRYRRRDDSRSRSPRRDRDRDYDYSHYRRRNDSRSRSPRRRRDDSRARSPRRRADPKDQQEKEKVKVKVKPSRAAATGSRTTHERALEERKEKPSRAAATATATTTTTHERALEERIAPSLPRQAKRARSVVGEQDDRDGSKRQRQEASPETAPPETAPPETAPQENNRVLMKLRFAIRKPGDEKATTSMTFFATHLIATDQRTRADFYTVEYNPDDGRWHQIRPGMTPVLATDGDKDRYERAKDLLALHGAK</sequence>
<feature type="compositionally biased region" description="Pro residues" evidence="1">
    <location>
        <begin position="373"/>
        <end position="383"/>
    </location>
</feature>
<gene>
    <name evidence="2" type="ORF">C8F04DRAFT_1263662</name>
</gene>